<protein>
    <submittedName>
        <fullName evidence="2">Uncharacterized protein</fullName>
    </submittedName>
</protein>
<dbReference type="Proteomes" id="UP000324907">
    <property type="component" value="Unassembled WGS sequence"/>
</dbReference>
<feature type="compositionally biased region" description="Gly residues" evidence="1">
    <location>
        <begin position="213"/>
        <end position="222"/>
    </location>
</feature>
<gene>
    <name evidence="2" type="ORF">FNF28_00345</name>
</gene>
<evidence type="ECO:0000313" key="3">
    <source>
        <dbReference type="Proteomes" id="UP000324907"/>
    </source>
</evidence>
<name>A0A5A8E3U4_CAFRO</name>
<organism evidence="2 3">
    <name type="scientific">Cafeteria roenbergensis</name>
    <name type="common">Marine flagellate</name>
    <dbReference type="NCBI Taxonomy" id="33653"/>
    <lineage>
        <taxon>Eukaryota</taxon>
        <taxon>Sar</taxon>
        <taxon>Stramenopiles</taxon>
        <taxon>Bigyra</taxon>
        <taxon>Opalozoa</taxon>
        <taxon>Bicosoecida</taxon>
        <taxon>Cafeteriaceae</taxon>
        <taxon>Cafeteria</taxon>
    </lineage>
</organism>
<evidence type="ECO:0000313" key="2">
    <source>
        <dbReference type="EMBL" id="KAA0172028.1"/>
    </source>
</evidence>
<feature type="region of interest" description="Disordered" evidence="1">
    <location>
        <begin position="147"/>
        <end position="167"/>
    </location>
</feature>
<accession>A0A5A8E3U4</accession>
<feature type="compositionally biased region" description="Acidic residues" evidence="1">
    <location>
        <begin position="254"/>
        <end position="277"/>
    </location>
</feature>
<dbReference type="EMBL" id="VLTL01000003">
    <property type="protein sequence ID" value="KAA0172028.1"/>
    <property type="molecule type" value="Genomic_DNA"/>
</dbReference>
<feature type="region of interest" description="Disordered" evidence="1">
    <location>
        <begin position="200"/>
        <end position="314"/>
    </location>
</feature>
<comment type="caution">
    <text evidence="2">The sequence shown here is derived from an EMBL/GenBank/DDBJ whole genome shotgun (WGS) entry which is preliminary data.</text>
</comment>
<reference evidence="2 3" key="1">
    <citation type="submission" date="2019-07" db="EMBL/GenBank/DDBJ databases">
        <title>Genomes of Cafeteria roenbergensis.</title>
        <authorList>
            <person name="Fischer M.G."/>
            <person name="Hackl T."/>
            <person name="Roman M."/>
        </authorList>
    </citation>
    <scope>NUCLEOTIDE SEQUENCE [LARGE SCALE GENOMIC DNA]</scope>
    <source>
        <strain evidence="2 3">RCC970-E3</strain>
    </source>
</reference>
<evidence type="ECO:0000256" key="1">
    <source>
        <dbReference type="SAM" id="MobiDB-lite"/>
    </source>
</evidence>
<feature type="compositionally biased region" description="Low complexity" evidence="1">
    <location>
        <begin position="278"/>
        <end position="300"/>
    </location>
</feature>
<dbReference type="AlphaFoldDB" id="A0A5A8E3U4"/>
<proteinExistence type="predicted"/>
<sequence>MAASSVAKSTAISAGAIREVVADVVGLNDAAVGAVDDAIEDMLVGFDEVAALMERVTERRIELSRTTLARVEALSAALPAALQAVSAAEECVAAASTSLDGYAARLAHLEAAWAARTGEKPAQAGASAVLSGLFSFRRPGASAPPAAAAPALVERPPPPQAWDPASCRLPTASLSAKLGRAGQRAKQGLAEADAIDEDHEAGHAEEGSAGAPGVEGGEGGGADSAETIGSDVAGASADCSATRSAAGESGQAAEGEEVEEATEDEKEAEEGKEEEEAATAARAAADTDAADAVAADGAGEPSCDAGPGEEEEGE</sequence>